<feature type="region of interest" description="Disordered" evidence="2">
    <location>
        <begin position="430"/>
        <end position="473"/>
    </location>
</feature>
<keyword evidence="4" id="KW-1185">Reference proteome</keyword>
<evidence type="ECO:0000313" key="4">
    <source>
        <dbReference type="Proteomes" id="UP001153069"/>
    </source>
</evidence>
<proteinExistence type="inferred from homology"/>
<dbReference type="GO" id="GO:0000056">
    <property type="term" value="P:ribosomal small subunit export from nucleus"/>
    <property type="evidence" value="ECO:0007669"/>
    <property type="project" value="TreeGrafter"/>
</dbReference>
<evidence type="ECO:0000256" key="2">
    <source>
        <dbReference type="SAM" id="MobiDB-lite"/>
    </source>
</evidence>
<dbReference type="PANTHER" id="PTHR21531:SF0">
    <property type="entry name" value="PROTEIN LTV1 HOMOLOG"/>
    <property type="match status" value="1"/>
</dbReference>
<feature type="compositionally biased region" description="Acidic residues" evidence="2">
    <location>
        <begin position="462"/>
        <end position="473"/>
    </location>
</feature>
<dbReference type="GO" id="GO:0005634">
    <property type="term" value="C:nucleus"/>
    <property type="evidence" value="ECO:0007669"/>
    <property type="project" value="TreeGrafter"/>
</dbReference>
<dbReference type="OrthoDB" id="5852896at2759"/>
<comment type="similarity">
    <text evidence="1">Belongs to the LTV1 family.</text>
</comment>
<dbReference type="EMBL" id="CAICTM010000067">
    <property type="protein sequence ID" value="CAB9499745.1"/>
    <property type="molecule type" value="Genomic_DNA"/>
</dbReference>
<dbReference type="GO" id="GO:0030688">
    <property type="term" value="C:preribosome, small subunit precursor"/>
    <property type="evidence" value="ECO:0007669"/>
    <property type="project" value="TreeGrafter"/>
</dbReference>
<sequence length="545" mass="60686">MGRKKKKPFIDRKNASRYTLMHRSQRDVGGDILDDGVPVGSTGMILWPDPHNHPDTDAKVLVAGNAEEQDKMKEWRHKLAAVGLLEENNSEQYLKPITGAGTFLSARGGGTIIISNPLNDPRSQPIVMKEEEELALVAEVNTQQFEGIPLAADFCIDEDIEAALMGDNLEDFEEIADDFVLDAAREPEQGDEEAFDFDAHIAKLMQDARRQATDEVVHAVEGHPMSQDQDFFAARKAIQEEEEDDSLFGGGTTLDVVPGVVPSLNPDEERALCEQFEKTLAEYDSDDMGEIYQEDIHGDRPLEGDAQVDAALDEYLQEDDIFMQSAKPAPTGGSGFSALVGTRMIPVQQLLDNNTAPEAVPDEPARPIQDMLRDAKKKIQAPELEPPPEEIFIDGKSYYSMKERNPWDCESILSTYSNLDNNPMVIGVSSRRSKKKNKNKIILSSKTGLPVLDDTNNHNNPVEDDDEEDDDDVDETFISVNRGVARSKKETKEEKAARKAQVKKERQMARIQKKATKEVFKEEFLNQTGAGMSDDVAGRAVFRYS</sequence>
<dbReference type="GO" id="GO:0042274">
    <property type="term" value="P:ribosomal small subunit biogenesis"/>
    <property type="evidence" value="ECO:0007669"/>
    <property type="project" value="InterPro"/>
</dbReference>
<feature type="compositionally biased region" description="Basic and acidic residues" evidence="2">
    <location>
        <begin position="487"/>
        <end position="508"/>
    </location>
</feature>
<gene>
    <name evidence="3" type="ORF">SEMRO_68_G037920.1</name>
</gene>
<dbReference type="GO" id="GO:0005829">
    <property type="term" value="C:cytosol"/>
    <property type="evidence" value="ECO:0007669"/>
    <property type="project" value="TreeGrafter"/>
</dbReference>
<dbReference type="AlphaFoldDB" id="A0A9N8DFT2"/>
<name>A0A9N8DFT2_9STRA</name>
<evidence type="ECO:0000313" key="3">
    <source>
        <dbReference type="EMBL" id="CAB9499745.1"/>
    </source>
</evidence>
<dbReference type="InterPro" id="IPR007307">
    <property type="entry name" value="Ltv1"/>
</dbReference>
<organism evidence="3 4">
    <name type="scientific">Seminavis robusta</name>
    <dbReference type="NCBI Taxonomy" id="568900"/>
    <lineage>
        <taxon>Eukaryota</taxon>
        <taxon>Sar</taxon>
        <taxon>Stramenopiles</taxon>
        <taxon>Ochrophyta</taxon>
        <taxon>Bacillariophyta</taxon>
        <taxon>Bacillariophyceae</taxon>
        <taxon>Bacillariophycidae</taxon>
        <taxon>Naviculales</taxon>
        <taxon>Naviculaceae</taxon>
        <taxon>Seminavis</taxon>
    </lineage>
</organism>
<dbReference type="Proteomes" id="UP001153069">
    <property type="component" value="Unassembled WGS sequence"/>
</dbReference>
<comment type="caution">
    <text evidence="3">The sequence shown here is derived from an EMBL/GenBank/DDBJ whole genome shotgun (WGS) entry which is preliminary data.</text>
</comment>
<protein>
    <submittedName>
        <fullName evidence="3">LTV1 homolog (Saccharomyces cerevisiae)</fullName>
    </submittedName>
</protein>
<dbReference type="PANTHER" id="PTHR21531">
    <property type="entry name" value="LOW-TEMPERATURE VIABILITY PROTEIN LTV1-RELATED"/>
    <property type="match status" value="1"/>
</dbReference>
<evidence type="ECO:0000256" key="1">
    <source>
        <dbReference type="ARBA" id="ARBA00009078"/>
    </source>
</evidence>
<reference evidence="3" key="1">
    <citation type="submission" date="2020-06" db="EMBL/GenBank/DDBJ databases">
        <authorList>
            <consortium name="Plant Systems Biology data submission"/>
        </authorList>
    </citation>
    <scope>NUCLEOTIDE SEQUENCE</scope>
    <source>
        <strain evidence="3">D6</strain>
    </source>
</reference>
<feature type="region of interest" description="Disordered" evidence="2">
    <location>
        <begin position="485"/>
        <end position="512"/>
    </location>
</feature>
<accession>A0A9N8DFT2</accession>